<organism evidence="10">
    <name type="scientific">marine metagenome</name>
    <dbReference type="NCBI Taxonomy" id="408172"/>
    <lineage>
        <taxon>unclassified sequences</taxon>
        <taxon>metagenomes</taxon>
        <taxon>ecological metagenomes</taxon>
    </lineage>
</organism>
<dbReference type="PANTHER" id="PTHR30437">
    <property type="entry name" value="TRANSCRIPTION ELONGATION FACTOR GREA"/>
    <property type="match status" value="1"/>
</dbReference>
<evidence type="ECO:0000256" key="4">
    <source>
        <dbReference type="ARBA" id="ARBA00023125"/>
    </source>
</evidence>
<keyword evidence="3" id="KW-0805">Transcription regulation</keyword>
<dbReference type="SUPFAM" id="SSF46557">
    <property type="entry name" value="GreA transcript cleavage protein, N-terminal domain"/>
    <property type="match status" value="1"/>
</dbReference>
<keyword evidence="4" id="KW-0238">DNA-binding</keyword>
<evidence type="ECO:0000256" key="6">
    <source>
        <dbReference type="ARBA" id="ARBA00024916"/>
    </source>
</evidence>
<evidence type="ECO:0000256" key="3">
    <source>
        <dbReference type="ARBA" id="ARBA00023015"/>
    </source>
</evidence>
<evidence type="ECO:0000256" key="5">
    <source>
        <dbReference type="ARBA" id="ARBA00023163"/>
    </source>
</evidence>
<dbReference type="GO" id="GO:0003677">
    <property type="term" value="F:DNA binding"/>
    <property type="evidence" value="ECO:0007669"/>
    <property type="project" value="UniProtKB-KW"/>
</dbReference>
<dbReference type="GO" id="GO:0032784">
    <property type="term" value="P:regulation of DNA-templated transcription elongation"/>
    <property type="evidence" value="ECO:0007669"/>
    <property type="project" value="InterPro"/>
</dbReference>
<evidence type="ECO:0000313" key="10">
    <source>
        <dbReference type="EMBL" id="SVB90605.1"/>
    </source>
</evidence>
<dbReference type="NCBIfam" id="NF001261">
    <property type="entry name" value="PRK00226.1-2"/>
    <property type="match status" value="1"/>
</dbReference>
<dbReference type="Gene3D" id="3.10.50.30">
    <property type="entry name" value="Transcription elongation factor, GreA/GreB, C-terminal domain"/>
    <property type="match status" value="1"/>
</dbReference>
<dbReference type="InterPro" id="IPR036805">
    <property type="entry name" value="Tscrpt_elong_fac_GreA/B_N_sf"/>
</dbReference>
<dbReference type="Pfam" id="PF03449">
    <property type="entry name" value="GreA_GreB_N"/>
    <property type="match status" value="1"/>
</dbReference>
<dbReference type="InterPro" id="IPR028624">
    <property type="entry name" value="Tscrpt_elong_fac_GreA/B"/>
</dbReference>
<dbReference type="FunFam" id="1.10.287.180:FF:000001">
    <property type="entry name" value="Transcription elongation factor GreA"/>
    <property type="match status" value="1"/>
</dbReference>
<dbReference type="EMBL" id="UINC01063211">
    <property type="protein sequence ID" value="SVB90605.1"/>
    <property type="molecule type" value="Genomic_DNA"/>
</dbReference>
<dbReference type="PANTHER" id="PTHR30437:SF4">
    <property type="entry name" value="TRANSCRIPTION ELONGATION FACTOR GREA"/>
    <property type="match status" value="1"/>
</dbReference>
<name>A0A382HU28_9ZZZZ</name>
<evidence type="ECO:0000256" key="1">
    <source>
        <dbReference type="ARBA" id="ARBA00008213"/>
    </source>
</evidence>
<sequence length="158" mass="17775">MEKEPITVNGLNKLKEELIFLKEKKRPEIVAAISEARSHGDLKENAEYHAAKEQQSHNEGRILEINDIIARANVIDVTKFSNDGKIIFGSTVDLQNLDTGDNLKYKIVGKDEADLKKKLIYCKSPIGKGLIGKNKNDLVEIRTPTGVKNFEIKDVKYI</sequence>
<keyword evidence="5" id="KW-0804">Transcription</keyword>
<feature type="domain" description="Transcription elongation factor GreA/GreB C-terminal" evidence="8">
    <location>
        <begin position="83"/>
        <end position="157"/>
    </location>
</feature>
<dbReference type="SUPFAM" id="SSF54534">
    <property type="entry name" value="FKBP-like"/>
    <property type="match status" value="1"/>
</dbReference>
<evidence type="ECO:0000259" key="9">
    <source>
        <dbReference type="Pfam" id="PF03449"/>
    </source>
</evidence>
<dbReference type="HAMAP" id="MF_00105">
    <property type="entry name" value="GreA_GreB"/>
    <property type="match status" value="1"/>
</dbReference>
<protein>
    <recommendedName>
        <fullName evidence="2">Transcription elongation factor GreA</fullName>
    </recommendedName>
    <alternativeName>
        <fullName evidence="7">Transcript cleavage factor GreA</fullName>
    </alternativeName>
</protein>
<dbReference type="InterPro" id="IPR001437">
    <property type="entry name" value="Tscrpt_elong_fac_GreA/B_C"/>
</dbReference>
<dbReference type="InterPro" id="IPR036953">
    <property type="entry name" value="GreA/GreB_C_sf"/>
</dbReference>
<reference evidence="10" key="1">
    <citation type="submission" date="2018-05" db="EMBL/GenBank/DDBJ databases">
        <authorList>
            <person name="Lanie J.A."/>
            <person name="Ng W.-L."/>
            <person name="Kazmierczak K.M."/>
            <person name="Andrzejewski T.M."/>
            <person name="Davidsen T.M."/>
            <person name="Wayne K.J."/>
            <person name="Tettelin H."/>
            <person name="Glass J.I."/>
            <person name="Rusch D."/>
            <person name="Podicherti R."/>
            <person name="Tsui H.-C.T."/>
            <person name="Winkler M.E."/>
        </authorList>
    </citation>
    <scope>NUCLEOTIDE SEQUENCE</scope>
</reference>
<evidence type="ECO:0000259" key="8">
    <source>
        <dbReference type="Pfam" id="PF01272"/>
    </source>
</evidence>
<accession>A0A382HU28</accession>
<dbReference type="NCBIfam" id="TIGR01462">
    <property type="entry name" value="greA"/>
    <property type="match status" value="1"/>
</dbReference>
<dbReference type="AlphaFoldDB" id="A0A382HU28"/>
<proteinExistence type="inferred from homology"/>
<dbReference type="GO" id="GO:0070063">
    <property type="term" value="F:RNA polymerase binding"/>
    <property type="evidence" value="ECO:0007669"/>
    <property type="project" value="InterPro"/>
</dbReference>
<dbReference type="InterPro" id="IPR022691">
    <property type="entry name" value="Tscrpt_elong_fac_GreA/B_N"/>
</dbReference>
<comment type="function">
    <text evidence="6">Necessary for efficient RNA polymerase transcription elongation past template-encoded arresting sites. The arresting sites in DNA have the property of trapping a certain fraction of elongating RNA polymerases that pass through, resulting in locked ternary complexes. Cleavage of the nascent transcript by cleavage factors such as GreA or GreB allows the resumption of elongation from the new 3'terminus. GreA releases sequences of 2 to 3 nucleotides.</text>
</comment>
<dbReference type="NCBIfam" id="NF001264">
    <property type="entry name" value="PRK00226.1-5"/>
    <property type="match status" value="1"/>
</dbReference>
<dbReference type="GO" id="GO:0006354">
    <property type="term" value="P:DNA-templated transcription elongation"/>
    <property type="evidence" value="ECO:0007669"/>
    <property type="project" value="TreeGrafter"/>
</dbReference>
<comment type="similarity">
    <text evidence="1">Belongs to the GreA/GreB family.</text>
</comment>
<dbReference type="PROSITE" id="PS00829">
    <property type="entry name" value="GREAB_1"/>
    <property type="match status" value="1"/>
</dbReference>
<dbReference type="Gene3D" id="1.10.287.180">
    <property type="entry name" value="Transcription elongation factor, GreA/GreB, N-terminal domain"/>
    <property type="match status" value="1"/>
</dbReference>
<dbReference type="NCBIfam" id="NF001263">
    <property type="entry name" value="PRK00226.1-4"/>
    <property type="match status" value="1"/>
</dbReference>
<dbReference type="InterPro" id="IPR023459">
    <property type="entry name" value="Tscrpt_elong_fac_GreA/B_fam"/>
</dbReference>
<dbReference type="InterPro" id="IPR006359">
    <property type="entry name" value="Tscrpt_elong_fac_GreA"/>
</dbReference>
<dbReference type="FunFam" id="3.10.50.30:FF:000001">
    <property type="entry name" value="Transcription elongation factor GreA"/>
    <property type="match status" value="1"/>
</dbReference>
<dbReference type="Pfam" id="PF01272">
    <property type="entry name" value="GreA_GreB"/>
    <property type="match status" value="1"/>
</dbReference>
<dbReference type="InterPro" id="IPR018151">
    <property type="entry name" value="TF_GreA/GreB_CS"/>
</dbReference>
<feature type="domain" description="Transcription elongation factor GreA/GreB N-terminal" evidence="9">
    <location>
        <begin position="5"/>
        <end position="74"/>
    </location>
</feature>
<evidence type="ECO:0000256" key="7">
    <source>
        <dbReference type="ARBA" id="ARBA00030776"/>
    </source>
</evidence>
<dbReference type="PIRSF" id="PIRSF006092">
    <property type="entry name" value="GreA_GreB"/>
    <property type="match status" value="1"/>
</dbReference>
<evidence type="ECO:0000256" key="2">
    <source>
        <dbReference type="ARBA" id="ARBA00013729"/>
    </source>
</evidence>
<gene>
    <name evidence="10" type="ORF">METZ01_LOCUS243459</name>
</gene>